<name>A0A916JKS9_9FLAO</name>
<dbReference type="RefSeq" id="WP_258541011.1">
    <property type="nucleotide sequence ID" value="NZ_OU015584.1"/>
</dbReference>
<feature type="transmembrane region" description="Helical" evidence="1">
    <location>
        <begin position="104"/>
        <end position="125"/>
    </location>
</feature>
<feature type="transmembrane region" description="Helical" evidence="1">
    <location>
        <begin position="72"/>
        <end position="98"/>
    </location>
</feature>
<keyword evidence="1" id="KW-0472">Membrane</keyword>
<keyword evidence="1" id="KW-0812">Transmembrane</keyword>
<protein>
    <submittedName>
        <fullName evidence="2">Uncharacterized protein</fullName>
    </submittedName>
</protein>
<evidence type="ECO:0000313" key="2">
    <source>
        <dbReference type="EMBL" id="CAG5078852.1"/>
    </source>
</evidence>
<dbReference type="AlphaFoldDB" id="A0A916JKS9"/>
<evidence type="ECO:0000256" key="1">
    <source>
        <dbReference type="SAM" id="Phobius"/>
    </source>
</evidence>
<dbReference type="Proteomes" id="UP000683507">
    <property type="component" value="Chromosome"/>
</dbReference>
<dbReference type="KEGG" id="ptan:CRYO30217_00787"/>
<keyword evidence="3" id="KW-1185">Reference proteome</keyword>
<accession>A0A916JKS9</accession>
<reference evidence="2" key="1">
    <citation type="submission" date="2021-04" db="EMBL/GenBank/DDBJ databases">
        <authorList>
            <person name="Rodrigo-Torres L."/>
            <person name="Arahal R. D."/>
            <person name="Lucena T."/>
        </authorList>
    </citation>
    <scope>NUCLEOTIDE SEQUENCE</scope>
    <source>
        <strain evidence="2">AS29M-1</strain>
    </source>
</reference>
<gene>
    <name evidence="2" type="ORF">CRYO30217_00787</name>
</gene>
<keyword evidence="1" id="KW-1133">Transmembrane helix</keyword>
<dbReference type="EMBL" id="OU015584">
    <property type="protein sequence ID" value="CAG5078852.1"/>
    <property type="molecule type" value="Genomic_DNA"/>
</dbReference>
<organism evidence="2 3">
    <name type="scientific">Parvicella tangerina</name>
    <dbReference type="NCBI Taxonomy" id="2829795"/>
    <lineage>
        <taxon>Bacteria</taxon>
        <taxon>Pseudomonadati</taxon>
        <taxon>Bacteroidota</taxon>
        <taxon>Flavobacteriia</taxon>
        <taxon>Flavobacteriales</taxon>
        <taxon>Parvicellaceae</taxon>
        <taxon>Parvicella</taxon>
    </lineage>
</organism>
<sequence length="140" mass="15731">MSFFKYNFEYSSNSNLLAGLKSSTEKLSNASLLDDLMIKKECFYVYPTVDLGRGGKYKLEIKIKELSKKTPFTYSITIDLGSLVFYLLLTFLVISILAYLTVGITLVAILALITAFTGVLFLNVIKNQVVERLNKYASQV</sequence>
<proteinExistence type="predicted"/>
<evidence type="ECO:0000313" key="3">
    <source>
        <dbReference type="Proteomes" id="UP000683507"/>
    </source>
</evidence>